<dbReference type="EC" id="1.11.1.-" evidence="13"/>
<dbReference type="Pfam" id="PF20628">
    <property type="entry name" value="Dyp_perox_C"/>
    <property type="match status" value="1"/>
</dbReference>
<dbReference type="KEGG" id="cpre:Csp1_12960"/>
<keyword evidence="3" id="KW-0349">Heme</keyword>
<dbReference type="PROSITE" id="PS51318">
    <property type="entry name" value="TAT"/>
    <property type="match status" value="1"/>
</dbReference>
<keyword evidence="7" id="KW-0408">Iron</keyword>
<evidence type="ECO:0000313" key="13">
    <source>
        <dbReference type="EMBL" id="AWT26089.1"/>
    </source>
</evidence>
<keyword evidence="2 13" id="KW-0575">Peroxidase</keyword>
<dbReference type="GO" id="GO:0005829">
    <property type="term" value="C:cytosol"/>
    <property type="evidence" value="ECO:0007669"/>
    <property type="project" value="TreeGrafter"/>
</dbReference>
<dbReference type="PROSITE" id="PS51404">
    <property type="entry name" value="DYP_PEROXIDASE"/>
    <property type="match status" value="1"/>
</dbReference>
<evidence type="ECO:0000259" key="11">
    <source>
        <dbReference type="Pfam" id="PF04261"/>
    </source>
</evidence>
<dbReference type="NCBIfam" id="TIGR01413">
    <property type="entry name" value="Dyp_perox_fam"/>
    <property type="match status" value="1"/>
</dbReference>
<keyword evidence="5 10" id="KW-0732">Signal</keyword>
<dbReference type="EMBL" id="CP024988">
    <property type="protein sequence ID" value="AWT26089.1"/>
    <property type="molecule type" value="Genomic_DNA"/>
</dbReference>
<evidence type="ECO:0000313" key="14">
    <source>
        <dbReference type="Proteomes" id="UP000247696"/>
    </source>
</evidence>
<comment type="similarity">
    <text evidence="8">Belongs to the DyP-type peroxidase family.</text>
</comment>
<organism evidence="13 14">
    <name type="scientific">Corynebacterium provencense</name>
    <dbReference type="NCBI Taxonomy" id="1737425"/>
    <lineage>
        <taxon>Bacteria</taxon>
        <taxon>Bacillati</taxon>
        <taxon>Actinomycetota</taxon>
        <taxon>Actinomycetes</taxon>
        <taxon>Mycobacteriales</taxon>
        <taxon>Corynebacteriaceae</taxon>
        <taxon>Corynebacterium</taxon>
    </lineage>
</organism>
<dbReference type="AlphaFoldDB" id="A0A2Z3YPR4"/>
<dbReference type="PANTHER" id="PTHR30521:SF4">
    <property type="entry name" value="DEFERROCHELATASE"/>
    <property type="match status" value="1"/>
</dbReference>
<dbReference type="PANTHER" id="PTHR30521">
    <property type="entry name" value="DEFERROCHELATASE/PEROXIDASE"/>
    <property type="match status" value="1"/>
</dbReference>
<dbReference type="Proteomes" id="UP000247696">
    <property type="component" value="Chromosome"/>
</dbReference>
<dbReference type="OrthoDB" id="9781066at2"/>
<accession>A0A2Z3YPR4</accession>
<dbReference type="PROSITE" id="PS51257">
    <property type="entry name" value="PROKAR_LIPOPROTEIN"/>
    <property type="match status" value="1"/>
</dbReference>
<feature type="chain" id="PRO_5038601464" evidence="10">
    <location>
        <begin position="29"/>
        <end position="425"/>
    </location>
</feature>
<proteinExistence type="inferred from homology"/>
<evidence type="ECO:0000256" key="9">
    <source>
        <dbReference type="SAM" id="MobiDB-lite"/>
    </source>
</evidence>
<dbReference type="InterPro" id="IPR006314">
    <property type="entry name" value="Dyp_peroxidase"/>
</dbReference>
<sequence length="425" mass="45651">MKRHSSSGQLSRRSFLTTVGLVSATAAAGVTTACASGEAGTDGSADQQGADRPDPVVPFDGPHQAGIATPVQAHNTTVAFTLRDGVGPKEVRRLLNIWTSDARRMCSGEPVLADLEPELSSDPGRLTVTCGFGRGLFTAAGVADRAPRWLGPLPAFSTDRLDPRWGERDLVIQVCGDDRTTVSHALRILVRGGADYARPSWTQTGFLDVPVGPDGEPGTPRNLFGFKDGTVNPRTETDFDEQVWIDEAEASHPAHVGGTCMVIRRVAFDMPLWESADRTTREVSMGRTITEGAPLTGRAEFDEPDLAAIGDDGLPVIDAHAHIALAGVHDGDTRQRMLRRAYNYDLPVTAARADGLQDADLVALADTGLIFTCFQTDPRTSFIPVQRRLADGDRLNEWISHVGSAVFFIPPGTAEGEYWGEKLLG</sequence>
<name>A0A2Z3YPR4_9CORY</name>
<evidence type="ECO:0000259" key="12">
    <source>
        <dbReference type="Pfam" id="PF20628"/>
    </source>
</evidence>
<keyword evidence="4" id="KW-0479">Metal-binding</keyword>
<evidence type="ECO:0000256" key="8">
    <source>
        <dbReference type="ARBA" id="ARBA00025737"/>
    </source>
</evidence>
<dbReference type="InterPro" id="IPR048327">
    <property type="entry name" value="Dyp_perox_N"/>
</dbReference>
<evidence type="ECO:0000256" key="5">
    <source>
        <dbReference type="ARBA" id="ARBA00022729"/>
    </source>
</evidence>
<dbReference type="STRING" id="1737425.GCA_900049755_02396"/>
<evidence type="ECO:0000256" key="3">
    <source>
        <dbReference type="ARBA" id="ARBA00022617"/>
    </source>
</evidence>
<feature type="signal peptide" evidence="10">
    <location>
        <begin position="1"/>
        <end position="28"/>
    </location>
</feature>
<keyword evidence="14" id="KW-1185">Reference proteome</keyword>
<evidence type="ECO:0000256" key="6">
    <source>
        <dbReference type="ARBA" id="ARBA00023002"/>
    </source>
</evidence>
<dbReference type="Pfam" id="PF04261">
    <property type="entry name" value="Dyp_perox_N"/>
    <property type="match status" value="1"/>
</dbReference>
<feature type="domain" description="Dyp-type peroxidase N-terminal" evidence="11">
    <location>
        <begin position="64"/>
        <end position="206"/>
    </location>
</feature>
<keyword evidence="6 13" id="KW-0560">Oxidoreductase</keyword>
<dbReference type="GO" id="GO:0046872">
    <property type="term" value="F:metal ion binding"/>
    <property type="evidence" value="ECO:0007669"/>
    <property type="project" value="UniProtKB-KW"/>
</dbReference>
<dbReference type="InterPro" id="IPR048328">
    <property type="entry name" value="Dyp_perox_C"/>
</dbReference>
<dbReference type="SUPFAM" id="SSF54909">
    <property type="entry name" value="Dimeric alpha+beta barrel"/>
    <property type="match status" value="1"/>
</dbReference>
<evidence type="ECO:0000256" key="4">
    <source>
        <dbReference type="ARBA" id="ARBA00022723"/>
    </source>
</evidence>
<evidence type="ECO:0000256" key="1">
    <source>
        <dbReference type="ARBA" id="ARBA00001970"/>
    </source>
</evidence>
<gene>
    <name evidence="13" type="primary">efeN_2</name>
    <name evidence="13" type="ORF">Csp1_12960</name>
</gene>
<dbReference type="InterPro" id="IPR011008">
    <property type="entry name" value="Dimeric_a/b-barrel"/>
</dbReference>
<dbReference type="RefSeq" id="WP_110481366.1">
    <property type="nucleotide sequence ID" value="NZ_CP024988.1"/>
</dbReference>
<protein>
    <submittedName>
        <fullName evidence="13">Putative deferrochelatase/peroxidase EfeN</fullName>
        <ecNumber evidence="13">1.11.1.-</ecNumber>
    </submittedName>
</protein>
<comment type="cofactor">
    <cofactor evidence="1">
        <name>heme b</name>
        <dbReference type="ChEBI" id="CHEBI:60344"/>
    </cofactor>
</comment>
<reference evidence="14" key="1">
    <citation type="submission" date="2017-11" db="EMBL/GenBank/DDBJ databases">
        <title>Otitis media/interna in a cat caused by the recently described species Corynebacterium provencense.</title>
        <authorList>
            <person name="Kittl S."/>
            <person name="Brodard I."/>
            <person name="Rychener L."/>
            <person name="Jores J."/>
            <person name="Roosje P."/>
            <person name="Gobeli Brawand S."/>
        </authorList>
    </citation>
    <scope>NUCLEOTIDE SEQUENCE [LARGE SCALE GENOMIC DNA]</scope>
    <source>
        <strain evidence="14">17KM38</strain>
    </source>
</reference>
<dbReference type="InterPro" id="IPR006311">
    <property type="entry name" value="TAT_signal"/>
</dbReference>
<dbReference type="GO" id="GO:0020037">
    <property type="term" value="F:heme binding"/>
    <property type="evidence" value="ECO:0007669"/>
    <property type="project" value="InterPro"/>
</dbReference>
<evidence type="ECO:0000256" key="7">
    <source>
        <dbReference type="ARBA" id="ARBA00023004"/>
    </source>
</evidence>
<feature type="domain" description="Dyp-type peroxidase C-terminal" evidence="12">
    <location>
        <begin position="219"/>
        <end position="413"/>
    </location>
</feature>
<evidence type="ECO:0000256" key="10">
    <source>
        <dbReference type="SAM" id="SignalP"/>
    </source>
</evidence>
<feature type="region of interest" description="Disordered" evidence="9">
    <location>
        <begin position="35"/>
        <end position="62"/>
    </location>
</feature>
<evidence type="ECO:0000256" key="2">
    <source>
        <dbReference type="ARBA" id="ARBA00022559"/>
    </source>
</evidence>
<dbReference type="GO" id="GO:0004601">
    <property type="term" value="F:peroxidase activity"/>
    <property type="evidence" value="ECO:0007669"/>
    <property type="project" value="UniProtKB-KW"/>
</dbReference>